<dbReference type="Proteomes" id="UP000593998">
    <property type="component" value="Chromosome"/>
</dbReference>
<organism evidence="1 2">
    <name type="scientific">Janibacter indicus</name>
    <dbReference type="NCBI Taxonomy" id="857417"/>
    <lineage>
        <taxon>Bacteria</taxon>
        <taxon>Bacillati</taxon>
        <taxon>Actinomycetota</taxon>
        <taxon>Actinomycetes</taxon>
        <taxon>Micrococcales</taxon>
        <taxon>Intrasporangiaceae</taxon>
        <taxon>Janibacter</taxon>
    </lineage>
</organism>
<proteinExistence type="predicted"/>
<dbReference type="EMBL" id="CP062789">
    <property type="protein sequence ID" value="QOK23563.1"/>
    <property type="molecule type" value="Genomic_DNA"/>
</dbReference>
<protein>
    <submittedName>
        <fullName evidence="1">Uncharacterized protein</fullName>
    </submittedName>
</protein>
<dbReference type="RefSeq" id="WP_185221695.1">
    <property type="nucleotide sequence ID" value="NZ_CP062789.1"/>
</dbReference>
<name>A0A7L9J3H9_9MICO</name>
<reference evidence="1 2" key="1">
    <citation type="submission" date="2020-10" db="EMBL/GenBank/DDBJ databases">
        <title>Janibacter indicus TT2 genome sequence.</title>
        <authorList>
            <person name="Lee K."/>
            <person name="Ganzorig M."/>
        </authorList>
    </citation>
    <scope>NUCLEOTIDE SEQUENCE [LARGE SCALE GENOMIC DNA]</scope>
    <source>
        <strain evidence="1 2">TT2</strain>
    </source>
</reference>
<sequence length="62" mass="6580">MQFTEEDLEALPSAALGPLVRHSGSNDDEVLEVALGDRPSQLRVALPLVAPMQLGLARKAQG</sequence>
<evidence type="ECO:0000313" key="1">
    <source>
        <dbReference type="EMBL" id="QOK23563.1"/>
    </source>
</evidence>
<evidence type="ECO:0000313" key="2">
    <source>
        <dbReference type="Proteomes" id="UP000593998"/>
    </source>
</evidence>
<dbReference type="AlphaFoldDB" id="A0A7L9J3H9"/>
<gene>
    <name evidence="1" type="ORF">IGS73_03935</name>
</gene>
<accession>A0A7L9J3H9</accession>